<dbReference type="InterPro" id="IPR030475">
    <property type="entry name" value="RNR_small_AS"/>
</dbReference>
<sequence length="293" mass="33652">MLTVHPVNSTNAFHVDGMTADMKKSSINDENQVPNSGSHFVKKNIKVLGESQSPNVQPIQTDGVQIIKKEKTKVERPKFEEDEPLLRENPSRYVTFPIQYNDIWQMYKKAVASFWTVDEVDLTKDFTHWDNLKDEERDFISHILAFFAASDGIVNENLVERFSKEVQVTEAKCFYGFQIAIENIHSEMYSLLIDSYIKDPKQRDFLFNAIENLPCVKKKADWALNWIADENAAFGERIVAFAAVEGIFFSGSFASIFWLKKRGVMPGLTFSNELISRDEGLHCDFACLMFKHL</sequence>
<dbReference type="InterPro" id="IPR000358">
    <property type="entry name" value="RNR_small_fam"/>
</dbReference>
<feature type="non-terminal residue" evidence="2">
    <location>
        <position position="1"/>
    </location>
</feature>
<proteinExistence type="inferred from homology"/>
<dbReference type="SUPFAM" id="SSF47240">
    <property type="entry name" value="Ferritin-like"/>
    <property type="match status" value="1"/>
</dbReference>
<accession>A0A8S4N4U9</accession>
<dbReference type="InterPro" id="IPR009078">
    <property type="entry name" value="Ferritin-like_SF"/>
</dbReference>
<dbReference type="PANTHER" id="PTHR23409">
    <property type="entry name" value="RIBONUCLEOSIDE-DIPHOSPHATE REDUCTASE SMALL CHAIN"/>
    <property type="match status" value="1"/>
</dbReference>
<comment type="similarity">
    <text evidence="1">Belongs to the ribonucleoside diphosphate reductase small chain family.</text>
</comment>
<dbReference type="PANTHER" id="PTHR23409:SF18">
    <property type="entry name" value="RIBONUCLEOSIDE-DIPHOSPHATE REDUCTASE SUBUNIT M2"/>
    <property type="match status" value="1"/>
</dbReference>
<dbReference type="Gene3D" id="1.10.620.20">
    <property type="entry name" value="Ribonucleotide Reductase, subunit A"/>
    <property type="match status" value="1"/>
</dbReference>
<dbReference type="PROSITE" id="PS00368">
    <property type="entry name" value="RIBORED_SMALL"/>
    <property type="match status" value="1"/>
</dbReference>
<dbReference type="Proteomes" id="UP000749559">
    <property type="component" value="Unassembled WGS sequence"/>
</dbReference>
<dbReference type="Pfam" id="PF00268">
    <property type="entry name" value="Ribonuc_red_sm"/>
    <property type="match status" value="1"/>
</dbReference>
<comment type="caution">
    <text evidence="2">The sequence shown here is derived from an EMBL/GenBank/DDBJ whole genome shotgun (WGS) entry which is preliminary data.</text>
</comment>
<reference evidence="2" key="1">
    <citation type="submission" date="2022-03" db="EMBL/GenBank/DDBJ databases">
        <authorList>
            <person name="Martin C."/>
        </authorList>
    </citation>
    <scope>NUCLEOTIDE SEQUENCE</scope>
</reference>
<dbReference type="EMBL" id="CAIIXF020000001">
    <property type="protein sequence ID" value="CAH1775558.1"/>
    <property type="molecule type" value="Genomic_DNA"/>
</dbReference>
<dbReference type="InterPro" id="IPR033909">
    <property type="entry name" value="RNR_small"/>
</dbReference>
<name>A0A8S4N4U9_OWEFU</name>
<dbReference type="AlphaFoldDB" id="A0A8S4N4U9"/>
<evidence type="ECO:0000256" key="1">
    <source>
        <dbReference type="ARBA" id="ARBA00009303"/>
    </source>
</evidence>
<dbReference type="InterPro" id="IPR012348">
    <property type="entry name" value="RNR-like"/>
</dbReference>
<dbReference type="GO" id="GO:0005829">
    <property type="term" value="C:cytosol"/>
    <property type="evidence" value="ECO:0007669"/>
    <property type="project" value="TreeGrafter"/>
</dbReference>
<dbReference type="GO" id="GO:0009263">
    <property type="term" value="P:deoxyribonucleotide biosynthetic process"/>
    <property type="evidence" value="ECO:0007669"/>
    <property type="project" value="InterPro"/>
</dbReference>
<evidence type="ECO:0000313" key="3">
    <source>
        <dbReference type="Proteomes" id="UP000749559"/>
    </source>
</evidence>
<organism evidence="2 3">
    <name type="scientific">Owenia fusiformis</name>
    <name type="common">Polychaete worm</name>
    <dbReference type="NCBI Taxonomy" id="6347"/>
    <lineage>
        <taxon>Eukaryota</taxon>
        <taxon>Metazoa</taxon>
        <taxon>Spiralia</taxon>
        <taxon>Lophotrochozoa</taxon>
        <taxon>Annelida</taxon>
        <taxon>Polychaeta</taxon>
        <taxon>Sedentaria</taxon>
        <taxon>Canalipalpata</taxon>
        <taxon>Sabellida</taxon>
        <taxon>Oweniida</taxon>
        <taxon>Oweniidae</taxon>
        <taxon>Owenia</taxon>
    </lineage>
</organism>
<dbReference type="OrthoDB" id="10248373at2759"/>
<dbReference type="CDD" id="cd01049">
    <property type="entry name" value="RNRR2"/>
    <property type="match status" value="1"/>
</dbReference>
<keyword evidence="3" id="KW-1185">Reference proteome</keyword>
<gene>
    <name evidence="2" type="ORF">OFUS_LOCUS2848</name>
</gene>
<evidence type="ECO:0000313" key="2">
    <source>
        <dbReference type="EMBL" id="CAH1775558.1"/>
    </source>
</evidence>
<dbReference type="GO" id="GO:0004748">
    <property type="term" value="F:ribonucleoside-diphosphate reductase activity, thioredoxin disulfide as acceptor"/>
    <property type="evidence" value="ECO:0007669"/>
    <property type="project" value="TreeGrafter"/>
</dbReference>
<protein>
    <submittedName>
        <fullName evidence="2">Uncharacterized protein</fullName>
    </submittedName>
</protein>